<keyword evidence="4" id="KW-1185">Reference proteome</keyword>
<dbReference type="InterPro" id="IPR008906">
    <property type="entry name" value="HATC_C_dom"/>
</dbReference>
<dbReference type="SUPFAM" id="SSF53098">
    <property type="entry name" value="Ribonuclease H-like"/>
    <property type="match status" value="1"/>
</dbReference>
<dbReference type="PANTHER" id="PTHR46289:SF17">
    <property type="entry name" value="HAT C-TERMINAL DIMERISATION DOMAIN-CONTAINING PROTEIN"/>
    <property type="match status" value="1"/>
</dbReference>
<evidence type="ECO:0000259" key="1">
    <source>
        <dbReference type="Pfam" id="PF05699"/>
    </source>
</evidence>
<dbReference type="AlphaFoldDB" id="A0A8C3T1M7"/>
<proteinExistence type="predicted"/>
<evidence type="ECO:0000313" key="4">
    <source>
        <dbReference type="Proteomes" id="UP000694403"/>
    </source>
</evidence>
<dbReference type="InterPro" id="IPR025398">
    <property type="entry name" value="DUF4371"/>
</dbReference>
<reference evidence="3" key="2">
    <citation type="submission" date="2025-09" db="UniProtKB">
        <authorList>
            <consortium name="Ensembl"/>
        </authorList>
    </citation>
    <scope>IDENTIFICATION</scope>
</reference>
<dbReference type="InterPro" id="IPR052958">
    <property type="entry name" value="IFN-induced_PKR_regulator"/>
</dbReference>
<name>A0A8C3T1M7_CHESE</name>
<feature type="domain" description="DUF4371" evidence="2">
    <location>
        <begin position="67"/>
        <end position="209"/>
    </location>
</feature>
<accession>A0A8C3T1M7</accession>
<dbReference type="PANTHER" id="PTHR46289">
    <property type="entry name" value="52 KDA REPRESSOR OF THE INHIBITOR OF THE PROTEIN KINASE-LIKE PROTEIN-RELATED"/>
    <property type="match status" value="1"/>
</dbReference>
<sequence length="633" mass="71881">KWKKASVSLKTHDTVALHRYSMESWAEFKLRKEKVSKTTTKKNSAHAKAVEENREFMRAVVESLCHTSFDRGNFLEVLRLLSNFNSVVKKKLSDGPGNAEYVHCDIQNEVMDIMANMIRKQISEEVKAAKHFALQVDECKDSKKEQISVVVRYLNNDSIHEEFLHFIPAEGLDADSLLEKIKSTLCECSIDKNACIGQCYEGAAVMSGCNQGVQEKFRKEVPQAVYVPCSAHQLNSVVVDCVCNVQTAAEFFATIHVVYNFFSGTAVHDLFIQKQKELKPTEKPVNLKKLSDTQWDCQYAACLAIERTLPTICATLTDIINQSNAHRAIEARALNTLIDQTFTVNLTVMINLLGFTKTISKRLQSRGMQLVSVIDLVHLLIPVLKGKRNEKTWKDIWKSTNYLCGRAGIDIEQNKLVRKQAQPHHPQDFIVDSQIGERRSLATPDDYRNHCFYPVIDNLVNELNRRFSHDSCNILKGVSALNPKHKSFLDKQCTLPMALQYGICEDNLAAELHQVRRLLERKKQQGHVVNSTFEFLTMLRPYQDAFIDLYKLVCIGVTLPVSSVACKHSFSCLQRMKKYLRNSSGDCQTSNLAFLSINSMRTKGLNREPSLLGSILFMPFPQSSNQWDKRSCT</sequence>
<dbReference type="Pfam" id="PF14291">
    <property type="entry name" value="DUF4371"/>
    <property type="match status" value="1"/>
</dbReference>
<dbReference type="Pfam" id="PF05699">
    <property type="entry name" value="Dimer_Tnp_hAT"/>
    <property type="match status" value="1"/>
</dbReference>
<dbReference type="GO" id="GO:0046983">
    <property type="term" value="F:protein dimerization activity"/>
    <property type="evidence" value="ECO:0007669"/>
    <property type="project" value="InterPro"/>
</dbReference>
<protein>
    <recommendedName>
        <fullName evidence="5">DUF4371 domain-containing protein</fullName>
    </recommendedName>
</protein>
<organism evidence="3 4">
    <name type="scientific">Chelydra serpentina</name>
    <name type="common">Snapping turtle</name>
    <name type="synonym">Testudo serpentina</name>
    <dbReference type="NCBI Taxonomy" id="8475"/>
    <lineage>
        <taxon>Eukaryota</taxon>
        <taxon>Metazoa</taxon>
        <taxon>Chordata</taxon>
        <taxon>Craniata</taxon>
        <taxon>Vertebrata</taxon>
        <taxon>Euteleostomi</taxon>
        <taxon>Archelosauria</taxon>
        <taxon>Testudinata</taxon>
        <taxon>Testudines</taxon>
        <taxon>Cryptodira</taxon>
        <taxon>Durocryptodira</taxon>
        <taxon>Americhelydia</taxon>
        <taxon>Chelydroidea</taxon>
        <taxon>Chelydridae</taxon>
        <taxon>Chelydra</taxon>
    </lineage>
</organism>
<dbReference type="Ensembl" id="ENSCSRT00000022836.1">
    <property type="protein sequence ID" value="ENSCSRP00000021871.1"/>
    <property type="gene ID" value="ENSCSRG00000016529.1"/>
</dbReference>
<evidence type="ECO:0000259" key="2">
    <source>
        <dbReference type="Pfam" id="PF14291"/>
    </source>
</evidence>
<dbReference type="InterPro" id="IPR012337">
    <property type="entry name" value="RNaseH-like_sf"/>
</dbReference>
<feature type="domain" description="HAT C-terminal dimerisation" evidence="1">
    <location>
        <begin position="527"/>
        <end position="599"/>
    </location>
</feature>
<reference evidence="3" key="1">
    <citation type="submission" date="2025-08" db="UniProtKB">
        <authorList>
            <consortium name="Ensembl"/>
        </authorList>
    </citation>
    <scope>IDENTIFICATION</scope>
</reference>
<evidence type="ECO:0008006" key="5">
    <source>
        <dbReference type="Google" id="ProtNLM"/>
    </source>
</evidence>
<dbReference type="Proteomes" id="UP000694403">
    <property type="component" value="Unplaced"/>
</dbReference>
<evidence type="ECO:0000313" key="3">
    <source>
        <dbReference type="Ensembl" id="ENSCSRP00000021871.1"/>
    </source>
</evidence>